<gene>
    <name evidence="2" type="ORF">E2C01_041295</name>
</gene>
<proteinExistence type="predicted"/>
<dbReference type="Proteomes" id="UP000324222">
    <property type="component" value="Unassembled WGS sequence"/>
</dbReference>
<dbReference type="AlphaFoldDB" id="A0A5B7FQC1"/>
<reference evidence="2 3" key="1">
    <citation type="submission" date="2019-05" db="EMBL/GenBank/DDBJ databases">
        <title>Another draft genome of Portunus trituberculatus and its Hox gene families provides insights of decapod evolution.</title>
        <authorList>
            <person name="Jeong J.-H."/>
            <person name="Song I."/>
            <person name="Kim S."/>
            <person name="Choi T."/>
            <person name="Kim D."/>
            <person name="Ryu S."/>
            <person name="Kim W."/>
        </authorList>
    </citation>
    <scope>NUCLEOTIDE SEQUENCE [LARGE SCALE GENOMIC DNA]</scope>
    <source>
        <tissue evidence="2">Muscle</tissue>
    </source>
</reference>
<comment type="caution">
    <text evidence="2">The sequence shown here is derived from an EMBL/GenBank/DDBJ whole genome shotgun (WGS) entry which is preliminary data.</text>
</comment>
<evidence type="ECO:0000313" key="3">
    <source>
        <dbReference type="Proteomes" id="UP000324222"/>
    </source>
</evidence>
<protein>
    <submittedName>
        <fullName evidence="2">Uncharacterized protein</fullName>
    </submittedName>
</protein>
<evidence type="ECO:0000256" key="1">
    <source>
        <dbReference type="SAM" id="MobiDB-lite"/>
    </source>
</evidence>
<sequence>MLEVRESLTSAAAQGTDGNYSIPEFNKGDQTQTRTGVSSTVGRCGDGGEGLVTEGLVTEGLVAEGCGAEAGWCVKRCGFLSFRVLCFPAIRYSGQFLHTSFRPTLGSPGRPVWLPT</sequence>
<feature type="region of interest" description="Disordered" evidence="1">
    <location>
        <begin position="14"/>
        <end position="42"/>
    </location>
</feature>
<organism evidence="2 3">
    <name type="scientific">Portunus trituberculatus</name>
    <name type="common">Swimming crab</name>
    <name type="synonym">Neptunus trituberculatus</name>
    <dbReference type="NCBI Taxonomy" id="210409"/>
    <lineage>
        <taxon>Eukaryota</taxon>
        <taxon>Metazoa</taxon>
        <taxon>Ecdysozoa</taxon>
        <taxon>Arthropoda</taxon>
        <taxon>Crustacea</taxon>
        <taxon>Multicrustacea</taxon>
        <taxon>Malacostraca</taxon>
        <taxon>Eumalacostraca</taxon>
        <taxon>Eucarida</taxon>
        <taxon>Decapoda</taxon>
        <taxon>Pleocyemata</taxon>
        <taxon>Brachyura</taxon>
        <taxon>Eubrachyura</taxon>
        <taxon>Portunoidea</taxon>
        <taxon>Portunidae</taxon>
        <taxon>Portuninae</taxon>
        <taxon>Portunus</taxon>
    </lineage>
</organism>
<evidence type="ECO:0000313" key="2">
    <source>
        <dbReference type="EMBL" id="MPC47547.1"/>
    </source>
</evidence>
<name>A0A5B7FQC1_PORTR</name>
<feature type="compositionally biased region" description="Polar residues" evidence="1">
    <location>
        <begin position="28"/>
        <end position="41"/>
    </location>
</feature>
<keyword evidence="3" id="KW-1185">Reference proteome</keyword>
<dbReference type="EMBL" id="VSRR010007795">
    <property type="protein sequence ID" value="MPC47547.1"/>
    <property type="molecule type" value="Genomic_DNA"/>
</dbReference>
<accession>A0A5B7FQC1</accession>